<dbReference type="AlphaFoldDB" id="A0A0M1P6X1"/>
<gene>
    <name evidence="1" type="ORF">AM231_14520</name>
</gene>
<dbReference type="PATRIC" id="fig|1705565.3.peg.4947"/>
<protein>
    <recommendedName>
        <fullName evidence="3">STAS/SEC14 domain-containing protein</fullName>
    </recommendedName>
</protein>
<reference evidence="2" key="1">
    <citation type="submission" date="2015-08" db="EMBL/GenBank/DDBJ databases">
        <title>Genome sequencing project for genomic taxonomy and phylogenomics of Bacillus-like bacteria.</title>
        <authorList>
            <person name="Liu B."/>
            <person name="Wang J."/>
            <person name="Zhu Y."/>
            <person name="Liu G."/>
            <person name="Chen Q."/>
            <person name="Chen Z."/>
            <person name="Lan J."/>
            <person name="Che J."/>
            <person name="Ge C."/>
            <person name="Shi H."/>
            <person name="Pan Z."/>
            <person name="Liu X."/>
        </authorList>
    </citation>
    <scope>NUCLEOTIDE SEQUENCE [LARGE SCALE GENOMIC DNA]</scope>
    <source>
        <strain evidence="2">FJAT-22460</strain>
    </source>
</reference>
<dbReference type="Proteomes" id="UP000036932">
    <property type="component" value="Unassembled WGS sequence"/>
</dbReference>
<evidence type="ECO:0008006" key="3">
    <source>
        <dbReference type="Google" id="ProtNLM"/>
    </source>
</evidence>
<proteinExistence type="predicted"/>
<comment type="caution">
    <text evidence="1">The sequence shown here is derived from an EMBL/GenBank/DDBJ whole genome shotgun (WGS) entry which is preliminary data.</text>
</comment>
<evidence type="ECO:0000313" key="2">
    <source>
        <dbReference type="Proteomes" id="UP000036932"/>
    </source>
</evidence>
<dbReference type="EMBL" id="LIUT01000001">
    <property type="protein sequence ID" value="KOR90228.1"/>
    <property type="molecule type" value="Genomic_DNA"/>
</dbReference>
<evidence type="ECO:0000313" key="1">
    <source>
        <dbReference type="EMBL" id="KOR90228.1"/>
    </source>
</evidence>
<organism evidence="1 2">
    <name type="scientific">Paenibacillus solani</name>
    <dbReference type="NCBI Taxonomy" id="1705565"/>
    <lineage>
        <taxon>Bacteria</taxon>
        <taxon>Bacillati</taxon>
        <taxon>Bacillota</taxon>
        <taxon>Bacilli</taxon>
        <taxon>Bacillales</taxon>
        <taxon>Paenibacillaceae</taxon>
        <taxon>Paenibacillus</taxon>
    </lineage>
</organism>
<name>A0A0M1P6X1_9BACL</name>
<accession>A0A0M1P6X1</accession>
<keyword evidence="2" id="KW-1185">Reference proteome</keyword>
<sequence length="131" mass="15543">MRLVKSPGGSIYPYHYKDGEIHCLKYGSFFQNHAALFDLYRAEEDFIRSTNRRLRIWVDFYETNISEEVLTKFLESINSINDYILKISIVGLSFFDIWRLNRLSKKVGVKSNCPIRYYKDPEDAKTWLVSE</sequence>
<dbReference type="RefSeq" id="WP_242615155.1">
    <property type="nucleotide sequence ID" value="NZ_LIUT01000001.1"/>
</dbReference>